<evidence type="ECO:0000313" key="7">
    <source>
        <dbReference type="EMBL" id="MDK9581237.1"/>
    </source>
</evidence>
<feature type="chain" id="PRO_5046351652" evidence="5">
    <location>
        <begin position="21"/>
        <end position="154"/>
    </location>
</feature>
<dbReference type="Gene3D" id="3.90.1720.10">
    <property type="entry name" value="endopeptidase domain like (from Nostoc punctiforme)"/>
    <property type="match status" value="1"/>
</dbReference>
<keyword evidence="3" id="KW-0378">Hydrolase</keyword>
<keyword evidence="2" id="KW-0645">Protease</keyword>
<dbReference type="SUPFAM" id="SSF54001">
    <property type="entry name" value="Cysteine proteinases"/>
    <property type="match status" value="1"/>
</dbReference>
<feature type="domain" description="NlpC/P60" evidence="6">
    <location>
        <begin position="31"/>
        <end position="153"/>
    </location>
</feature>
<sequence>MIKKIYILLAFLLSINFSFSKPSSNKENLANDIRMQIHEYALKYLDTPYRWGSNGPNNFDCSGFVNYVYKKKANITLPRVSSDISKMKASKVDNFKVGDILFFKTTKKERISHVGIYIGNNKFIHASSAQKKVIISKLEGYYKKALRGAINLFE</sequence>
<gene>
    <name evidence="7" type="ORF">QQA45_07060</name>
</gene>
<comment type="similarity">
    <text evidence="1">Belongs to the peptidase C40 family.</text>
</comment>
<evidence type="ECO:0000256" key="5">
    <source>
        <dbReference type="SAM" id="SignalP"/>
    </source>
</evidence>
<keyword evidence="4" id="KW-0788">Thiol protease</keyword>
<dbReference type="Pfam" id="PF00877">
    <property type="entry name" value="NLPC_P60"/>
    <property type="match status" value="1"/>
</dbReference>
<evidence type="ECO:0000256" key="4">
    <source>
        <dbReference type="ARBA" id="ARBA00022807"/>
    </source>
</evidence>
<dbReference type="PROSITE" id="PS51935">
    <property type="entry name" value="NLPC_P60"/>
    <property type="match status" value="1"/>
</dbReference>
<evidence type="ECO:0000313" key="8">
    <source>
        <dbReference type="Proteomes" id="UP001225134"/>
    </source>
</evidence>
<protein>
    <submittedName>
        <fullName evidence="7">C40 family peptidase</fullName>
    </submittedName>
</protein>
<evidence type="ECO:0000256" key="1">
    <source>
        <dbReference type="ARBA" id="ARBA00007074"/>
    </source>
</evidence>
<dbReference type="InterPro" id="IPR051202">
    <property type="entry name" value="Peptidase_C40"/>
</dbReference>
<reference evidence="7 8" key="1">
    <citation type="submission" date="2023-06" db="EMBL/GenBank/DDBJ databases">
        <title>Antibody response to the Sneathia vaginalis cytopathogenic toxin A during pregnancy.</title>
        <authorList>
            <person name="Mccoy Z.T."/>
            <person name="Serrano M.G."/>
            <person name="Spaine K."/>
            <person name="Edwards D.J."/>
            <person name="Buck G.A."/>
            <person name="Jefferson K."/>
        </authorList>
    </citation>
    <scope>NUCLEOTIDE SEQUENCE [LARGE SCALE GENOMIC DNA]</scope>
    <source>
        <strain evidence="7 8">CCUG 42621</strain>
    </source>
</reference>
<organism evidence="7 8">
    <name type="scientific">Sneathia sanguinegens</name>
    <dbReference type="NCBI Taxonomy" id="40543"/>
    <lineage>
        <taxon>Bacteria</taxon>
        <taxon>Fusobacteriati</taxon>
        <taxon>Fusobacteriota</taxon>
        <taxon>Fusobacteriia</taxon>
        <taxon>Fusobacteriales</taxon>
        <taxon>Leptotrichiaceae</taxon>
        <taxon>Sneathia</taxon>
    </lineage>
</organism>
<dbReference type="InterPro" id="IPR000064">
    <property type="entry name" value="NLP_P60_dom"/>
</dbReference>
<dbReference type="Proteomes" id="UP001225134">
    <property type="component" value="Unassembled WGS sequence"/>
</dbReference>
<evidence type="ECO:0000256" key="3">
    <source>
        <dbReference type="ARBA" id="ARBA00022801"/>
    </source>
</evidence>
<keyword evidence="5" id="KW-0732">Signal</keyword>
<feature type="signal peptide" evidence="5">
    <location>
        <begin position="1"/>
        <end position="20"/>
    </location>
</feature>
<dbReference type="PANTHER" id="PTHR47053:SF1">
    <property type="entry name" value="MUREIN DD-ENDOPEPTIDASE MEPH-RELATED"/>
    <property type="match status" value="1"/>
</dbReference>
<dbReference type="EMBL" id="JASSPP010000019">
    <property type="protein sequence ID" value="MDK9581237.1"/>
    <property type="molecule type" value="Genomic_DNA"/>
</dbReference>
<accession>A0ABT7HLT2</accession>
<name>A0ABT7HLT2_9FUSO</name>
<evidence type="ECO:0000256" key="2">
    <source>
        <dbReference type="ARBA" id="ARBA00022670"/>
    </source>
</evidence>
<comment type="caution">
    <text evidence="7">The sequence shown here is derived from an EMBL/GenBank/DDBJ whole genome shotgun (WGS) entry which is preliminary data.</text>
</comment>
<keyword evidence="8" id="KW-1185">Reference proteome</keyword>
<dbReference type="PANTHER" id="PTHR47053">
    <property type="entry name" value="MUREIN DD-ENDOPEPTIDASE MEPH-RELATED"/>
    <property type="match status" value="1"/>
</dbReference>
<dbReference type="InterPro" id="IPR038765">
    <property type="entry name" value="Papain-like_cys_pep_sf"/>
</dbReference>
<evidence type="ECO:0000259" key="6">
    <source>
        <dbReference type="PROSITE" id="PS51935"/>
    </source>
</evidence>
<dbReference type="RefSeq" id="WP_066729647.1">
    <property type="nucleotide sequence ID" value="NZ_CAMPUK010000002.1"/>
</dbReference>
<proteinExistence type="inferred from homology"/>